<evidence type="ECO:0000313" key="4">
    <source>
        <dbReference type="Proteomes" id="UP001221546"/>
    </source>
</evidence>
<sequence>MSRPALEVADIFRSHGVAWRKAHAGHVCLDQLKVMSAIERCRTVALGGHVARCADCAYTTIAYNSCRNRHCPKCQGAAAKEWLADREAELLPVPYYHLVFTLPGAIADIACQNKAVLYDLLFKVSAETMLTIAADPKHLGARIGITSVLHTWGSALTHHPHVHMIVPGGGISPDGQRWVSCRPGFFLPVRVLSRLFRRLFLQKLVAAHQAGRLSFFGDNSHLADTPCFAAFLAPLRKTKWVVYAKRPFGGPEAVLAYLSRYTHRVAIANSRLIACDQQRVTFKWKDYRIEGRDRYRQMTLATDEFIRRFLIHVLPKGLHRIRHYGLFAKGACADNIARVRELLTGAKPEANPTAAAVDANKPACPCCGGRMIIIEVFERGCTPRHRPTAPTNRIRIDTS</sequence>
<accession>A0ABY8JSU4</accession>
<dbReference type="EMBL" id="CP121646">
    <property type="protein sequence ID" value="WFU66792.1"/>
    <property type="molecule type" value="Genomic_DNA"/>
</dbReference>
<keyword evidence="4" id="KW-1185">Reference proteome</keyword>
<dbReference type="Pfam" id="PF04986">
    <property type="entry name" value="Y2_Tnp"/>
    <property type="match status" value="1"/>
</dbReference>
<dbReference type="InterPro" id="IPR054832">
    <property type="entry name" value="transpos_IS91"/>
</dbReference>
<organism evidence="3 4">
    <name type="scientific">Bradyrhizobium brasilense</name>
    <dbReference type="NCBI Taxonomy" id="1419277"/>
    <lineage>
        <taxon>Bacteria</taxon>
        <taxon>Pseudomonadati</taxon>
        <taxon>Pseudomonadota</taxon>
        <taxon>Alphaproteobacteria</taxon>
        <taxon>Hyphomicrobiales</taxon>
        <taxon>Nitrobacteraceae</taxon>
        <taxon>Bradyrhizobium</taxon>
    </lineage>
</organism>
<dbReference type="RefSeq" id="WP_310885753.1">
    <property type="nucleotide sequence ID" value="NZ_CP121646.1"/>
</dbReference>
<evidence type="ECO:0000313" key="3">
    <source>
        <dbReference type="EMBL" id="WFU66792.1"/>
    </source>
</evidence>
<dbReference type="PANTHER" id="PTHR37023:SF1">
    <property type="entry name" value="ISSOD25 TRANSPOSASE TNPA_ISSOD25"/>
    <property type="match status" value="1"/>
</dbReference>
<protein>
    <submittedName>
        <fullName evidence="3">IS91 family transposase</fullName>
    </submittedName>
</protein>
<feature type="domain" description="Transposase zinc-binding" evidence="2">
    <location>
        <begin position="11"/>
        <end position="102"/>
    </location>
</feature>
<dbReference type="Proteomes" id="UP001221546">
    <property type="component" value="Chromosome"/>
</dbReference>
<dbReference type="NCBIfam" id="NF033538">
    <property type="entry name" value="transpos_IS91"/>
    <property type="match status" value="1"/>
</dbReference>
<dbReference type="InterPro" id="IPR007069">
    <property type="entry name" value="Transposase_32"/>
</dbReference>
<proteinExistence type="predicted"/>
<dbReference type="PANTHER" id="PTHR37023">
    <property type="entry name" value="TRANSPOSASE"/>
    <property type="match status" value="1"/>
</dbReference>
<name>A0ABY8JSU4_9BRAD</name>
<evidence type="ECO:0000259" key="1">
    <source>
        <dbReference type="Pfam" id="PF04986"/>
    </source>
</evidence>
<feature type="domain" description="Transposase IS801/IS1294" evidence="1">
    <location>
        <begin position="144"/>
        <end position="330"/>
    </location>
</feature>
<dbReference type="InterPro" id="IPR026889">
    <property type="entry name" value="Zn_Tnp"/>
</dbReference>
<evidence type="ECO:0000259" key="2">
    <source>
        <dbReference type="Pfam" id="PF14319"/>
    </source>
</evidence>
<dbReference type="Pfam" id="PF14319">
    <property type="entry name" value="Zn_Tnp_IS91"/>
    <property type="match status" value="1"/>
</dbReference>
<reference evidence="3 4" key="1">
    <citation type="submission" date="2023-04" db="EMBL/GenBank/DDBJ databases">
        <title>Australian commercial rhizobial inoculants.</title>
        <authorList>
            <person name="Kohlmeier M.G."/>
            <person name="O'Hara G.W."/>
            <person name="Colombi E."/>
            <person name="Ramsay J.P."/>
            <person name="Terpolilli J."/>
        </authorList>
    </citation>
    <scope>NUCLEOTIDE SEQUENCE [LARGE SCALE GENOMIC DNA]</scope>
    <source>
        <strain evidence="3 4">CB627</strain>
    </source>
</reference>
<gene>
    <name evidence="3" type="ORF">QA636_15355</name>
</gene>